<gene>
    <name evidence="5" type="ORF">METZ01_LOCUS308651</name>
</gene>
<dbReference type="AlphaFoldDB" id="A0A382N6H1"/>
<dbReference type="GO" id="GO:0032259">
    <property type="term" value="P:methylation"/>
    <property type="evidence" value="ECO:0007669"/>
    <property type="project" value="UniProtKB-KW"/>
</dbReference>
<dbReference type="EMBL" id="UINC01097788">
    <property type="protein sequence ID" value="SVC55797.1"/>
    <property type="molecule type" value="Genomic_DNA"/>
</dbReference>
<dbReference type="GO" id="GO:0008168">
    <property type="term" value="F:methyltransferase activity"/>
    <property type="evidence" value="ECO:0007669"/>
    <property type="project" value="UniProtKB-KW"/>
</dbReference>
<accession>A0A382N6H1</accession>
<reference evidence="5" key="1">
    <citation type="submission" date="2018-05" db="EMBL/GenBank/DDBJ databases">
        <authorList>
            <person name="Lanie J.A."/>
            <person name="Ng W.-L."/>
            <person name="Kazmierczak K.M."/>
            <person name="Andrzejewski T.M."/>
            <person name="Davidsen T.M."/>
            <person name="Wayne K.J."/>
            <person name="Tettelin H."/>
            <person name="Glass J.I."/>
            <person name="Rusch D."/>
            <person name="Podicherti R."/>
            <person name="Tsui H.-C.T."/>
            <person name="Winkler M.E."/>
        </authorList>
    </citation>
    <scope>NUCLEOTIDE SEQUENCE</scope>
</reference>
<evidence type="ECO:0000256" key="2">
    <source>
        <dbReference type="ARBA" id="ARBA00022679"/>
    </source>
</evidence>
<proteinExistence type="predicted"/>
<keyword evidence="2" id="KW-0808">Transferase</keyword>
<evidence type="ECO:0000256" key="4">
    <source>
        <dbReference type="ARBA" id="ARBA00023098"/>
    </source>
</evidence>
<keyword evidence="4" id="KW-0443">Lipid metabolism</keyword>
<keyword evidence="1" id="KW-0489">Methyltransferase</keyword>
<evidence type="ECO:0008006" key="6">
    <source>
        <dbReference type="Google" id="ProtNLM"/>
    </source>
</evidence>
<evidence type="ECO:0000256" key="1">
    <source>
        <dbReference type="ARBA" id="ARBA00022603"/>
    </source>
</evidence>
<dbReference type="PANTHER" id="PTHR43667">
    <property type="entry name" value="CYCLOPROPANE-FATTY-ACYL-PHOSPHOLIPID SYNTHASE"/>
    <property type="match status" value="1"/>
</dbReference>
<name>A0A382N6H1_9ZZZZ</name>
<evidence type="ECO:0000256" key="3">
    <source>
        <dbReference type="ARBA" id="ARBA00022691"/>
    </source>
</evidence>
<dbReference type="InterPro" id="IPR029063">
    <property type="entry name" value="SAM-dependent_MTases_sf"/>
</dbReference>
<dbReference type="PANTHER" id="PTHR43667:SF1">
    <property type="entry name" value="CYCLOPROPANE-FATTY-ACYL-PHOSPHOLIPID SYNTHASE"/>
    <property type="match status" value="1"/>
</dbReference>
<evidence type="ECO:0000313" key="5">
    <source>
        <dbReference type="EMBL" id="SVC55797.1"/>
    </source>
</evidence>
<keyword evidence="3" id="KW-0949">S-adenosyl-L-methionine</keyword>
<protein>
    <recommendedName>
        <fullName evidence="6">Cyclopropane-fatty-acyl-phospholipid synthase</fullName>
    </recommendedName>
</protein>
<dbReference type="InterPro" id="IPR050723">
    <property type="entry name" value="CFA/CMAS"/>
</dbReference>
<dbReference type="GO" id="GO:0006629">
    <property type="term" value="P:lipid metabolic process"/>
    <property type="evidence" value="ECO:0007669"/>
    <property type="project" value="UniProtKB-KW"/>
</dbReference>
<feature type="non-terminal residue" evidence="5">
    <location>
        <position position="127"/>
    </location>
</feature>
<dbReference type="SUPFAM" id="SSF53335">
    <property type="entry name" value="S-adenosyl-L-methionine-dependent methyltransferases"/>
    <property type="match status" value="1"/>
</dbReference>
<sequence length="127" mass="14561">MKQIFSDLIGQADIHIDGNRAWDIHVHDDAFYKRVLSGGSLALGESYMDGWWTCDALDQFFDRLFRAQLHKAVVPLSAKLSLARSKVLNLQSKLRARAVIDTHYQLSPALFMSFLDPYNQYTCGYFK</sequence>
<organism evidence="5">
    <name type="scientific">marine metagenome</name>
    <dbReference type="NCBI Taxonomy" id="408172"/>
    <lineage>
        <taxon>unclassified sequences</taxon>
        <taxon>metagenomes</taxon>
        <taxon>ecological metagenomes</taxon>
    </lineage>
</organism>